<gene>
    <name evidence="2" type="ORF">CLV37_1103</name>
</gene>
<organism evidence="2 3">
    <name type="scientific">Kineococcus rhizosphaerae</name>
    <dbReference type="NCBI Taxonomy" id="559628"/>
    <lineage>
        <taxon>Bacteria</taxon>
        <taxon>Bacillati</taxon>
        <taxon>Actinomycetota</taxon>
        <taxon>Actinomycetes</taxon>
        <taxon>Kineosporiales</taxon>
        <taxon>Kineosporiaceae</taxon>
        <taxon>Kineococcus</taxon>
    </lineage>
</organism>
<comment type="caution">
    <text evidence="2">The sequence shown here is derived from an EMBL/GenBank/DDBJ whole genome shotgun (WGS) entry which is preliminary data.</text>
</comment>
<dbReference type="EMBL" id="PVZF01000010">
    <property type="protein sequence ID" value="PRY12443.1"/>
    <property type="molecule type" value="Genomic_DNA"/>
</dbReference>
<accession>A0A2T0R010</accession>
<proteinExistence type="predicted"/>
<reference evidence="2 3" key="1">
    <citation type="submission" date="2018-03" db="EMBL/GenBank/DDBJ databases">
        <title>Genomic Encyclopedia of Archaeal and Bacterial Type Strains, Phase II (KMG-II): from individual species to whole genera.</title>
        <authorList>
            <person name="Goeker M."/>
        </authorList>
    </citation>
    <scope>NUCLEOTIDE SEQUENCE [LARGE SCALE GENOMIC DNA]</scope>
    <source>
        <strain evidence="2 3">DSM 19711</strain>
    </source>
</reference>
<feature type="region of interest" description="Disordered" evidence="1">
    <location>
        <begin position="137"/>
        <end position="160"/>
    </location>
</feature>
<evidence type="ECO:0008006" key="4">
    <source>
        <dbReference type="Google" id="ProtNLM"/>
    </source>
</evidence>
<dbReference type="Proteomes" id="UP000238083">
    <property type="component" value="Unassembled WGS sequence"/>
</dbReference>
<name>A0A2T0R010_9ACTN</name>
<dbReference type="CDD" id="cd11614">
    <property type="entry name" value="SAF_CpaB_FlgA_like"/>
    <property type="match status" value="1"/>
</dbReference>
<sequence length="219" mass="21952">MSAPSWRDPRLLLGLLLILVSVVVGASVVGRARDTTGVWALAHPVGAGAPITQADLRVVQVHLDPSTLSGYVPASTDPVAGTVALRGLGTGELLPVGSLGRVGDLTSRPVTIPLAGNVPRGVVEAALVDVWVVPSATSTPTSTSISSSASTSSEAGEPRRLVEAAEVTSVVDGGGALASRSGADVQVLIPEGALPTVLRALSQDDDLVLVPVPGAGDRS</sequence>
<keyword evidence="3" id="KW-1185">Reference proteome</keyword>
<evidence type="ECO:0000313" key="3">
    <source>
        <dbReference type="Proteomes" id="UP000238083"/>
    </source>
</evidence>
<dbReference type="OrthoDB" id="5192391at2"/>
<evidence type="ECO:0000313" key="2">
    <source>
        <dbReference type="EMBL" id="PRY12443.1"/>
    </source>
</evidence>
<evidence type="ECO:0000256" key="1">
    <source>
        <dbReference type="SAM" id="MobiDB-lite"/>
    </source>
</evidence>
<protein>
    <recommendedName>
        <fullName evidence="4">SAF domain-containing protein</fullName>
    </recommendedName>
</protein>
<dbReference type="AlphaFoldDB" id="A0A2T0R010"/>
<feature type="compositionally biased region" description="Low complexity" evidence="1">
    <location>
        <begin position="137"/>
        <end position="153"/>
    </location>
</feature>
<dbReference type="RefSeq" id="WP_146149481.1">
    <property type="nucleotide sequence ID" value="NZ_PVZF01000010.1"/>
</dbReference>